<comment type="caution">
    <text evidence="1">The sequence shown here is derived from an EMBL/GenBank/DDBJ whole genome shotgun (WGS) entry which is preliminary data.</text>
</comment>
<dbReference type="Proteomes" id="UP000003340">
    <property type="component" value="Unassembled WGS sequence"/>
</dbReference>
<accession>C0EDK8</accession>
<organism evidence="1 2">
    <name type="scientific">[Clostridium] methylpentosum DSM 5476</name>
    <dbReference type="NCBI Taxonomy" id="537013"/>
    <lineage>
        <taxon>Bacteria</taxon>
        <taxon>Bacillati</taxon>
        <taxon>Bacillota</taxon>
        <taxon>Clostridia</taxon>
        <taxon>Eubacteriales</taxon>
        <taxon>Oscillospiraceae</taxon>
        <taxon>Oscillospiraceae incertae sedis</taxon>
    </lineage>
</organism>
<dbReference type="STRING" id="537013.CLOSTMETH_01936"/>
<gene>
    <name evidence="1" type="ORF">CLOSTMETH_01936</name>
</gene>
<reference evidence="1 2" key="1">
    <citation type="submission" date="2009-01" db="EMBL/GenBank/DDBJ databases">
        <authorList>
            <person name="Fulton L."/>
            <person name="Clifton S."/>
            <person name="Fulton B."/>
            <person name="Xu J."/>
            <person name="Minx P."/>
            <person name="Pepin K.H."/>
            <person name="Johnson M."/>
            <person name="Bhonagiri V."/>
            <person name="Nash W.E."/>
            <person name="Mardis E.R."/>
            <person name="Wilson R.K."/>
        </authorList>
    </citation>
    <scope>NUCLEOTIDE SEQUENCE [LARGE SCALE GENOMIC DNA]</scope>
    <source>
        <strain evidence="1 2">DSM 5476</strain>
    </source>
</reference>
<evidence type="ECO:0000313" key="1">
    <source>
        <dbReference type="EMBL" id="EEG30415.1"/>
    </source>
</evidence>
<evidence type="ECO:0000313" key="2">
    <source>
        <dbReference type="Proteomes" id="UP000003340"/>
    </source>
</evidence>
<sequence length="49" mass="5903">MNLWYIGLSIRSDFLYFISIRFQVAATEGNRTFYRDRPARYEPRHPSSC</sequence>
<proteinExistence type="predicted"/>
<dbReference type="AlphaFoldDB" id="C0EDK8"/>
<name>C0EDK8_9FIRM</name>
<protein>
    <submittedName>
        <fullName evidence="1">Uncharacterized protein</fullName>
    </submittedName>
</protein>
<reference evidence="1 2" key="2">
    <citation type="submission" date="2009-02" db="EMBL/GenBank/DDBJ databases">
        <title>Draft genome sequence of Clostridium methylpentosum (DSM 5476).</title>
        <authorList>
            <person name="Sudarsanam P."/>
            <person name="Ley R."/>
            <person name="Guruge J."/>
            <person name="Turnbaugh P.J."/>
            <person name="Mahowald M."/>
            <person name="Liep D."/>
            <person name="Gordon J."/>
        </authorList>
    </citation>
    <scope>NUCLEOTIDE SEQUENCE [LARGE SCALE GENOMIC DNA]</scope>
    <source>
        <strain evidence="1 2">DSM 5476</strain>
    </source>
</reference>
<keyword evidence="2" id="KW-1185">Reference proteome</keyword>
<dbReference type="EMBL" id="ACEC01000064">
    <property type="protein sequence ID" value="EEG30415.1"/>
    <property type="molecule type" value="Genomic_DNA"/>
</dbReference>
<dbReference type="HOGENOM" id="CLU_3134157_0_0_9"/>